<gene>
    <name evidence="2" type="ORF">KGQ19_24920</name>
</gene>
<proteinExistence type="predicted"/>
<keyword evidence="1" id="KW-0472">Membrane</keyword>
<protein>
    <recommendedName>
        <fullName evidence="4">PEGA domain-containing protein</fullName>
    </recommendedName>
</protein>
<dbReference type="EMBL" id="JAAFYZ010000092">
    <property type="protein sequence ID" value="MBS2550113.1"/>
    <property type="molecule type" value="Genomic_DNA"/>
</dbReference>
<evidence type="ECO:0000256" key="1">
    <source>
        <dbReference type="SAM" id="Phobius"/>
    </source>
</evidence>
<keyword evidence="3" id="KW-1185">Reference proteome</keyword>
<keyword evidence="1" id="KW-0812">Transmembrane</keyword>
<dbReference type="RefSeq" id="WP_212012270.1">
    <property type="nucleotide sequence ID" value="NZ_JAAFYZ010000092.1"/>
</dbReference>
<sequence length="179" mass="18786">MASEIIVVRGAGGWRDRAKGYDVVVDGVVRGEVRAGQTLSIPVASGPHTIRMEVSWTSSATLTAVVGDGPVVFGCSSGRTDPLTAVEEHPDSYVDIWRAASVEEVQAGGPIPLVSTRRRAGSLPVLALVWLLGLILFGVGLLAGGGGWQTVVKTAGLAMFVFASWTVAGYRGRLTRRGR</sequence>
<evidence type="ECO:0000313" key="3">
    <source>
        <dbReference type="Proteomes" id="UP000730482"/>
    </source>
</evidence>
<evidence type="ECO:0008006" key="4">
    <source>
        <dbReference type="Google" id="ProtNLM"/>
    </source>
</evidence>
<organism evidence="2 3">
    <name type="scientific">Catenulispora pinistramenti</name>
    <dbReference type="NCBI Taxonomy" id="2705254"/>
    <lineage>
        <taxon>Bacteria</taxon>
        <taxon>Bacillati</taxon>
        <taxon>Actinomycetota</taxon>
        <taxon>Actinomycetes</taxon>
        <taxon>Catenulisporales</taxon>
        <taxon>Catenulisporaceae</taxon>
        <taxon>Catenulispora</taxon>
    </lineage>
</organism>
<reference evidence="2 3" key="1">
    <citation type="submission" date="2020-02" db="EMBL/GenBank/DDBJ databases">
        <title>Acidophilic actinobacteria isolated from forest soil.</title>
        <authorList>
            <person name="Golinska P."/>
        </authorList>
    </citation>
    <scope>NUCLEOTIDE SEQUENCE [LARGE SCALE GENOMIC DNA]</scope>
    <source>
        <strain evidence="2 3">NL8</strain>
    </source>
</reference>
<dbReference type="Proteomes" id="UP000730482">
    <property type="component" value="Unassembled WGS sequence"/>
</dbReference>
<feature type="transmembrane region" description="Helical" evidence="1">
    <location>
        <begin position="125"/>
        <end position="145"/>
    </location>
</feature>
<comment type="caution">
    <text evidence="2">The sequence shown here is derived from an EMBL/GenBank/DDBJ whole genome shotgun (WGS) entry which is preliminary data.</text>
</comment>
<feature type="transmembrane region" description="Helical" evidence="1">
    <location>
        <begin position="151"/>
        <end position="170"/>
    </location>
</feature>
<keyword evidence="1" id="KW-1133">Transmembrane helix</keyword>
<evidence type="ECO:0000313" key="2">
    <source>
        <dbReference type="EMBL" id="MBS2550113.1"/>
    </source>
</evidence>
<accession>A0ABS5KVP1</accession>
<name>A0ABS5KVP1_9ACTN</name>